<gene>
    <name evidence="1" type="ORF">B5M42_17260</name>
</gene>
<protein>
    <submittedName>
        <fullName evidence="1">DNA alkylation repair protein</fullName>
    </submittedName>
</protein>
<dbReference type="Pfam" id="PF08713">
    <property type="entry name" value="DNA_alkylation"/>
    <property type="match status" value="1"/>
</dbReference>
<organism evidence="1 2">
    <name type="scientific">Paenibacillus athensensis</name>
    <dbReference type="NCBI Taxonomy" id="1967502"/>
    <lineage>
        <taxon>Bacteria</taxon>
        <taxon>Bacillati</taxon>
        <taxon>Bacillota</taxon>
        <taxon>Bacilli</taxon>
        <taxon>Bacillales</taxon>
        <taxon>Paenibacillaceae</taxon>
        <taxon>Paenibacillus</taxon>
    </lineage>
</organism>
<keyword evidence="2" id="KW-1185">Reference proteome</keyword>
<dbReference type="AlphaFoldDB" id="A0A4Y8PXC1"/>
<dbReference type="PANTHER" id="PTHR34070">
    <property type="entry name" value="ARMADILLO-TYPE FOLD"/>
    <property type="match status" value="1"/>
</dbReference>
<dbReference type="Proteomes" id="UP000298246">
    <property type="component" value="Unassembled WGS sequence"/>
</dbReference>
<comment type="caution">
    <text evidence="1">The sequence shown here is derived from an EMBL/GenBank/DDBJ whole genome shotgun (WGS) entry which is preliminary data.</text>
</comment>
<dbReference type="InterPro" id="IPR016024">
    <property type="entry name" value="ARM-type_fold"/>
</dbReference>
<evidence type="ECO:0000313" key="1">
    <source>
        <dbReference type="EMBL" id="TFE85500.1"/>
    </source>
</evidence>
<accession>A0A4Y8PXC1</accession>
<dbReference type="PANTHER" id="PTHR34070:SF1">
    <property type="entry name" value="DNA ALKYLATION REPAIR PROTEIN"/>
    <property type="match status" value="1"/>
</dbReference>
<reference evidence="1 2" key="1">
    <citation type="submission" date="2017-03" db="EMBL/GenBank/DDBJ databases">
        <title>Isolation of Levoglucosan Utilizing Bacteria.</title>
        <authorList>
            <person name="Arya A.S."/>
        </authorList>
    </citation>
    <scope>NUCLEOTIDE SEQUENCE [LARGE SCALE GENOMIC DNA]</scope>
    <source>
        <strain evidence="1 2">MEC069</strain>
    </source>
</reference>
<sequence length="240" mass="27693">MEWKKMTLLYTQKLEACLRDRGNRQIKPAMEAYQRNQFPFLGIRSPELAVLLRAFWQEEGLPAADELLIVVAELWALPEREYHYAAMQLLEKRRKLLTPQSLALLERLIVDKAWWDTVDLLASQTVGGLLLRHPELIDDAVARWMASGHMWLQRTALLFQLKYKQRTDTELLFDCIRRLAGSREFFIRKAIGWALREYAKTDAAAVRAFVASVELSPLSVREALKRVASAEPTNELDNIG</sequence>
<dbReference type="Gene3D" id="1.20.1660.10">
    <property type="entry name" value="Hypothetical protein (EF3068)"/>
    <property type="match status" value="1"/>
</dbReference>
<dbReference type="SUPFAM" id="SSF48371">
    <property type="entry name" value="ARM repeat"/>
    <property type="match status" value="1"/>
</dbReference>
<dbReference type="InterPro" id="IPR014825">
    <property type="entry name" value="DNA_alkylation"/>
</dbReference>
<dbReference type="CDD" id="cd07064">
    <property type="entry name" value="AlkD_like_1"/>
    <property type="match status" value="1"/>
</dbReference>
<dbReference type="OrthoDB" id="9775346at2"/>
<name>A0A4Y8PXC1_9BACL</name>
<proteinExistence type="predicted"/>
<dbReference type="EMBL" id="MYFO01000025">
    <property type="protein sequence ID" value="TFE85500.1"/>
    <property type="molecule type" value="Genomic_DNA"/>
</dbReference>
<evidence type="ECO:0000313" key="2">
    <source>
        <dbReference type="Proteomes" id="UP000298246"/>
    </source>
</evidence>
<dbReference type="Gene3D" id="1.25.40.290">
    <property type="entry name" value="ARM repeat domains"/>
    <property type="match status" value="1"/>
</dbReference>